<dbReference type="InterPro" id="IPR019405">
    <property type="entry name" value="Lactonase_7-beta_prop"/>
</dbReference>
<name>A0A6G9YEV2_9NOCA</name>
<sequence length="326" mass="34129">MIVYVSNAESRAISVLRLTATGELIPLSATDVGGKVMPLAVAPDRRYLYAGLRSEPYEVVVLTIDRASGELRVVSRNPLPDNMAYLATDRSGRYLLGASYTGGRIAVCPIDGAAVGAAVAVVATPPHAHSIVADPSNRHLLVGALGGDVILRYRFDEGLVHGEPTATPTKSGAGPRHIVFHPNGRVVFVSNELDGTVNGYLFDAGVLTETASASVLPPGHASAWTSDLHITPDGRYLYVADRNSSTLAGFRVDGATGGLEPIGYTPTETRPRGFAIDPGGRYLVVAGQLSGQVTSYAIGGDGALRAVGRCRVGDDPNWVEIVDLAS</sequence>
<dbReference type="InterPro" id="IPR050282">
    <property type="entry name" value="Cycloisomerase_2"/>
</dbReference>
<evidence type="ECO:0000313" key="3">
    <source>
        <dbReference type="Proteomes" id="UP000503540"/>
    </source>
</evidence>
<dbReference type="Gene3D" id="2.130.10.10">
    <property type="entry name" value="YVTN repeat-like/Quinoprotein amine dehydrogenase"/>
    <property type="match status" value="1"/>
</dbReference>
<evidence type="ECO:0000313" key="2">
    <source>
        <dbReference type="EMBL" id="QIS11660.1"/>
    </source>
</evidence>
<protein>
    <submittedName>
        <fullName evidence="2">Beta-propeller fold lactonase family protein</fullName>
    </submittedName>
</protein>
<dbReference type="Pfam" id="PF10282">
    <property type="entry name" value="Lactonase"/>
    <property type="match status" value="1"/>
</dbReference>
<dbReference type="GO" id="GO:0005829">
    <property type="term" value="C:cytosol"/>
    <property type="evidence" value="ECO:0007669"/>
    <property type="project" value="TreeGrafter"/>
</dbReference>
<organism evidence="2 3">
    <name type="scientific">Nocardia arthritidis</name>
    <dbReference type="NCBI Taxonomy" id="228602"/>
    <lineage>
        <taxon>Bacteria</taxon>
        <taxon>Bacillati</taxon>
        <taxon>Actinomycetota</taxon>
        <taxon>Actinomycetes</taxon>
        <taxon>Mycobacteriales</taxon>
        <taxon>Nocardiaceae</taxon>
        <taxon>Nocardia</taxon>
    </lineage>
</organism>
<accession>A0A6G9YEV2</accession>
<dbReference type="EMBL" id="CP046172">
    <property type="protein sequence ID" value="QIS11660.1"/>
    <property type="molecule type" value="Genomic_DNA"/>
</dbReference>
<dbReference type="InterPro" id="IPR015943">
    <property type="entry name" value="WD40/YVTN_repeat-like_dom_sf"/>
</dbReference>
<dbReference type="PANTHER" id="PTHR30344:SF1">
    <property type="entry name" value="6-PHOSPHOGLUCONOLACTONASE"/>
    <property type="match status" value="1"/>
</dbReference>
<dbReference type="PANTHER" id="PTHR30344">
    <property type="entry name" value="6-PHOSPHOGLUCONOLACTONASE-RELATED"/>
    <property type="match status" value="1"/>
</dbReference>
<dbReference type="InterPro" id="IPR011048">
    <property type="entry name" value="Haem_d1_sf"/>
</dbReference>
<comment type="similarity">
    <text evidence="1">Belongs to the cycloisomerase 2 family.</text>
</comment>
<keyword evidence="3" id="KW-1185">Reference proteome</keyword>
<evidence type="ECO:0000256" key="1">
    <source>
        <dbReference type="ARBA" id="ARBA00005564"/>
    </source>
</evidence>
<dbReference type="KEGG" id="nah:F5544_18960"/>
<dbReference type="AlphaFoldDB" id="A0A6G9YEV2"/>
<gene>
    <name evidence="2" type="ORF">F5544_18960</name>
</gene>
<dbReference type="SUPFAM" id="SSF51004">
    <property type="entry name" value="C-terminal (heme d1) domain of cytochrome cd1-nitrite reductase"/>
    <property type="match status" value="1"/>
</dbReference>
<proteinExistence type="inferred from homology"/>
<dbReference type="GO" id="GO:0017057">
    <property type="term" value="F:6-phosphogluconolactonase activity"/>
    <property type="evidence" value="ECO:0007669"/>
    <property type="project" value="TreeGrafter"/>
</dbReference>
<reference evidence="2 3" key="1">
    <citation type="journal article" date="2019" name="ACS Chem. Biol.">
        <title>Identification and Mobilization of a Cryptic Antibiotic Biosynthesis Gene Locus from a Human-Pathogenic Nocardia Isolate.</title>
        <authorList>
            <person name="Herisse M."/>
            <person name="Ishida K."/>
            <person name="Porter J.L."/>
            <person name="Howden B."/>
            <person name="Hertweck C."/>
            <person name="Stinear T.P."/>
            <person name="Pidot S.J."/>
        </authorList>
    </citation>
    <scope>NUCLEOTIDE SEQUENCE [LARGE SCALE GENOMIC DNA]</scope>
    <source>
        <strain evidence="2 3">AUSMDU00012717</strain>
    </source>
</reference>
<dbReference type="RefSeq" id="WP_167474440.1">
    <property type="nucleotide sequence ID" value="NZ_CP046172.1"/>
</dbReference>
<dbReference type="Proteomes" id="UP000503540">
    <property type="component" value="Chromosome"/>
</dbReference>